<dbReference type="EMBL" id="HACM01003449">
    <property type="protein sequence ID" value="CRZ03891.1"/>
    <property type="molecule type" value="Transcribed_RNA"/>
</dbReference>
<feature type="compositionally biased region" description="Polar residues" evidence="2">
    <location>
        <begin position="1"/>
        <end position="16"/>
    </location>
</feature>
<feature type="coiled-coil region" evidence="1">
    <location>
        <begin position="96"/>
        <end position="137"/>
    </location>
</feature>
<evidence type="ECO:0000256" key="2">
    <source>
        <dbReference type="SAM" id="MobiDB-lite"/>
    </source>
</evidence>
<evidence type="ECO:0000256" key="1">
    <source>
        <dbReference type="SAM" id="Coils"/>
    </source>
</evidence>
<organism evidence="3">
    <name type="scientific">Spongospora subterranea</name>
    <dbReference type="NCBI Taxonomy" id="70186"/>
    <lineage>
        <taxon>Eukaryota</taxon>
        <taxon>Sar</taxon>
        <taxon>Rhizaria</taxon>
        <taxon>Endomyxa</taxon>
        <taxon>Phytomyxea</taxon>
        <taxon>Plasmodiophorida</taxon>
        <taxon>Plasmodiophoridae</taxon>
        <taxon>Spongospora</taxon>
    </lineage>
</organism>
<sequence length="596" mass="68496">ERFSKVKQQQDASTLTDAPDLTEILKEQAADLEKAQKALQTADANHKTEVKEFREQIKAAREFVKKMDGERSGERKMWEQKEALLRQDVKSTDDHCQALEYRLDELLSKQQQIEHERAELQKTNDALSQELSSMNLSLISEKTSRSATDSEKSALHRQIELLNGQGEALTAENKRLLGLVQQYSNQLSELRFSEHEWEAKMQEERSAKLSALHQVESLTSKVSNLQMSGKAASENVDNLNRKLAEFEHNRHEERIQLIRQCNELKECCQKLTRDRAALKELTRTALQTQKRLARDLQDSQDQVTRLKSQQQESSSGFENTIQDLQVQLRNSNAKLELALQRNVTMDKDLIEANRIIDQQSAQLIAFTERIAQVEQEIHTLENNRQHSSDADRVRVKIVEDQAAHIKELQASVAKLERDKRESKGREESLLERLHDYKERFLDAEQAYQYCQDKLDRAESTTMAKDAEGKRLQSELSERERVVRYVEDELGNVKSLYEQKHKDLEENHRRTEAQLAAEIEAAKARLASAESSLALAQNAAKEAQAASTQAQQERDAAVKRSAIVEREMRVLLNEIERKRRDAINLAKGWSVPSEKIS</sequence>
<proteinExistence type="predicted"/>
<reference evidence="3" key="1">
    <citation type="submission" date="2015-04" db="EMBL/GenBank/DDBJ databases">
        <title>The genome sequence of the plant pathogenic Rhizarian Plasmodiophora brassicae reveals insights in its biotrophic life cycle and the origin of chitin synthesis.</title>
        <authorList>
            <person name="Schwelm A."/>
            <person name="Fogelqvist J."/>
            <person name="Knaust A."/>
            <person name="Julke S."/>
            <person name="Lilja T."/>
            <person name="Dhandapani V."/>
            <person name="Bonilla-Rosso G."/>
            <person name="Karlsson M."/>
            <person name="Shevchenko A."/>
            <person name="Choi S.R."/>
            <person name="Kim H.G."/>
            <person name="Park J.Y."/>
            <person name="Lim Y.P."/>
            <person name="Ludwig-Muller J."/>
            <person name="Dixelius C."/>
        </authorList>
    </citation>
    <scope>NUCLEOTIDE SEQUENCE</scope>
    <source>
        <tissue evidence="3">Potato root galls</tissue>
    </source>
</reference>
<accession>A0A0H5QQY7</accession>
<feature type="region of interest" description="Disordered" evidence="2">
    <location>
        <begin position="297"/>
        <end position="318"/>
    </location>
</feature>
<feature type="compositionally biased region" description="Polar residues" evidence="2">
    <location>
        <begin position="299"/>
        <end position="318"/>
    </location>
</feature>
<feature type="region of interest" description="Disordered" evidence="2">
    <location>
        <begin position="1"/>
        <end position="20"/>
    </location>
</feature>
<feature type="coiled-coil region" evidence="1">
    <location>
        <begin position="22"/>
        <end position="52"/>
    </location>
</feature>
<name>A0A0H5QQY7_9EUKA</name>
<feature type="non-terminal residue" evidence="3">
    <location>
        <position position="1"/>
    </location>
</feature>
<evidence type="ECO:0000313" key="3">
    <source>
        <dbReference type="EMBL" id="CRZ03891.1"/>
    </source>
</evidence>
<keyword evidence="1" id="KW-0175">Coiled coil</keyword>
<protein>
    <submittedName>
        <fullName evidence="3">Uncharacterized protein</fullName>
    </submittedName>
</protein>
<feature type="coiled-coil region" evidence="1">
    <location>
        <begin position="493"/>
        <end position="580"/>
    </location>
</feature>
<dbReference type="AlphaFoldDB" id="A0A0H5QQY7"/>